<name>A0A4U6XK75_9PEZI</name>
<sequence length="612" mass="65363">MLAWGTKTLQLHQARLGLGKQPLDKPVIPQRLGQPRERQVPDQQREDQPELQIRQPLAPAAPAKEGPGPVVEPDTRTGPAAVLVVGAQPPLGVELAGGEPAAGPVADALATAAAAAAAGRLPRRLAAPRLLDLDAGQGDGRPRQQEQDCSALGDDVSQHRHVAERLLRHPRGRAAQAERLLDEGVEVGHPRPDDLVRRRRPPPLAGFGVGGPQGPAQPRLGLLVVPKVLDGEAQRALHGILPAGEVPPQHVVQPRGVEDGSSPVAVGGGDLAGDDVVRGRGPADRRAEVIHGVEDGRHPRHERPVDAEVDGVEDGNQLRVLHGRELGHRRYGPVAHASDVPGVPDGVQPARGVAVFLCDPEGGCRHDVVREALQVLGRVERQPIGQNSLELPQPDEVDDCFIRRGRGYLYYVSVSTGMGLDTREARRHQVLGEELGILEGGMEVLHGDEMLGKHPPPRLVVHGAPAEVPAALRHEVAGLAVVRDDDLGVLERAREVLRDRRLVPGQQVREERDPEPAGLVEPREVRRIPQETRGRVLVARDPGNGPGQQAEVDEAEERGHCDGGDSSRCEESGHDVFKVPEGGGGGHSLFACVVVLFLVLMEVLSLCDGSPL</sequence>
<accession>A0A4U6XK75</accession>
<evidence type="ECO:0000313" key="3">
    <source>
        <dbReference type="Proteomes" id="UP000310108"/>
    </source>
</evidence>
<evidence type="ECO:0000256" key="1">
    <source>
        <dbReference type="SAM" id="MobiDB-lite"/>
    </source>
</evidence>
<dbReference type="AlphaFoldDB" id="A0A4U6XK75"/>
<gene>
    <name evidence="2" type="ORF">CTA1_11384</name>
</gene>
<organism evidence="2 3">
    <name type="scientific">Colletotrichum tanaceti</name>
    <dbReference type="NCBI Taxonomy" id="1306861"/>
    <lineage>
        <taxon>Eukaryota</taxon>
        <taxon>Fungi</taxon>
        <taxon>Dikarya</taxon>
        <taxon>Ascomycota</taxon>
        <taxon>Pezizomycotina</taxon>
        <taxon>Sordariomycetes</taxon>
        <taxon>Hypocreomycetidae</taxon>
        <taxon>Glomerellales</taxon>
        <taxon>Glomerellaceae</taxon>
        <taxon>Colletotrichum</taxon>
        <taxon>Colletotrichum destructivum species complex</taxon>
    </lineage>
</organism>
<feature type="region of interest" description="Disordered" evidence="1">
    <location>
        <begin position="20"/>
        <end position="76"/>
    </location>
</feature>
<proteinExistence type="predicted"/>
<feature type="compositionally biased region" description="Low complexity" evidence="1">
    <location>
        <begin position="56"/>
        <end position="69"/>
    </location>
</feature>
<keyword evidence="3" id="KW-1185">Reference proteome</keyword>
<feature type="region of interest" description="Disordered" evidence="1">
    <location>
        <begin position="133"/>
        <end position="157"/>
    </location>
</feature>
<feature type="region of interest" description="Disordered" evidence="1">
    <location>
        <begin position="540"/>
        <end position="572"/>
    </location>
</feature>
<feature type="compositionally biased region" description="Basic and acidic residues" evidence="1">
    <location>
        <begin position="557"/>
        <end position="572"/>
    </location>
</feature>
<dbReference type="Proteomes" id="UP000310108">
    <property type="component" value="Unassembled WGS sequence"/>
</dbReference>
<protein>
    <submittedName>
        <fullName evidence="2">Uncharacterized protein</fullName>
    </submittedName>
</protein>
<reference evidence="2 3" key="1">
    <citation type="journal article" date="2019" name="PLoS ONE">
        <title>Comparative genome analysis indicates high evolutionary potential of pathogenicity genes in Colletotrichum tanaceti.</title>
        <authorList>
            <person name="Lelwala R.V."/>
            <person name="Korhonen P.K."/>
            <person name="Young N.D."/>
            <person name="Scott J.B."/>
            <person name="Ades P.A."/>
            <person name="Gasser R.B."/>
            <person name="Taylor P.W.J."/>
        </authorList>
    </citation>
    <scope>NUCLEOTIDE SEQUENCE [LARGE SCALE GENOMIC DNA]</scope>
    <source>
        <strain evidence="2">BRIP57314</strain>
    </source>
</reference>
<comment type="caution">
    <text evidence="2">The sequence shown here is derived from an EMBL/GenBank/DDBJ whole genome shotgun (WGS) entry which is preliminary data.</text>
</comment>
<evidence type="ECO:0000313" key="2">
    <source>
        <dbReference type="EMBL" id="TKW56002.1"/>
    </source>
</evidence>
<dbReference type="EMBL" id="PJEX01000080">
    <property type="protein sequence ID" value="TKW56002.1"/>
    <property type="molecule type" value="Genomic_DNA"/>
</dbReference>
<feature type="region of interest" description="Disordered" evidence="1">
    <location>
        <begin position="260"/>
        <end position="279"/>
    </location>
</feature>
<feature type="compositionally biased region" description="Basic and acidic residues" evidence="1">
    <location>
        <begin position="34"/>
        <end position="48"/>
    </location>
</feature>